<protein>
    <submittedName>
        <fullName evidence="3">Peptidoglycan DD-metalloendopeptidase family protein</fullName>
    </submittedName>
</protein>
<dbReference type="InterPro" id="IPR011055">
    <property type="entry name" value="Dup_hybrid_motif"/>
</dbReference>
<dbReference type="InterPro" id="IPR016047">
    <property type="entry name" value="M23ase_b-sheet_dom"/>
</dbReference>
<evidence type="ECO:0000313" key="3">
    <source>
        <dbReference type="EMBL" id="MFD1705571.1"/>
    </source>
</evidence>
<dbReference type="Proteomes" id="UP001597301">
    <property type="component" value="Unassembled WGS sequence"/>
</dbReference>
<keyword evidence="1" id="KW-1133">Transmembrane helix</keyword>
<keyword evidence="1" id="KW-0812">Transmembrane</keyword>
<keyword evidence="1" id="KW-0472">Membrane</keyword>
<evidence type="ECO:0000259" key="2">
    <source>
        <dbReference type="Pfam" id="PF01551"/>
    </source>
</evidence>
<evidence type="ECO:0000313" key="4">
    <source>
        <dbReference type="Proteomes" id="UP001597301"/>
    </source>
</evidence>
<organism evidence="3 4">
    <name type="scientific">Siminovitchia sediminis</name>
    <dbReference type="NCBI Taxonomy" id="1274353"/>
    <lineage>
        <taxon>Bacteria</taxon>
        <taxon>Bacillati</taxon>
        <taxon>Bacillota</taxon>
        <taxon>Bacilli</taxon>
        <taxon>Bacillales</taxon>
        <taxon>Bacillaceae</taxon>
        <taxon>Siminovitchia</taxon>
    </lineage>
</organism>
<dbReference type="SUPFAM" id="SSF51261">
    <property type="entry name" value="Duplicated hybrid motif"/>
    <property type="match status" value="1"/>
</dbReference>
<comment type="caution">
    <text evidence="3">The sequence shown here is derived from an EMBL/GenBank/DDBJ whole genome shotgun (WGS) entry which is preliminary data.</text>
</comment>
<dbReference type="EMBL" id="JBHUEO010000004">
    <property type="protein sequence ID" value="MFD1705571.1"/>
    <property type="molecule type" value="Genomic_DNA"/>
</dbReference>
<dbReference type="InterPro" id="IPR050570">
    <property type="entry name" value="Cell_wall_metabolism_enzyme"/>
</dbReference>
<dbReference type="Pfam" id="PF01551">
    <property type="entry name" value="Peptidase_M23"/>
    <property type="match status" value="1"/>
</dbReference>
<proteinExistence type="predicted"/>
<accession>A0ABW4KDF1</accession>
<dbReference type="PANTHER" id="PTHR21666:SF274">
    <property type="entry name" value="STAGE IV SPORULATION PROTEIN FA"/>
    <property type="match status" value="1"/>
</dbReference>
<gene>
    <name evidence="3" type="ORF">ACFSCZ_02250</name>
</gene>
<reference evidence="4" key="1">
    <citation type="journal article" date="2019" name="Int. J. Syst. Evol. Microbiol.">
        <title>The Global Catalogue of Microorganisms (GCM) 10K type strain sequencing project: providing services to taxonomists for standard genome sequencing and annotation.</title>
        <authorList>
            <consortium name="The Broad Institute Genomics Platform"/>
            <consortium name="The Broad Institute Genome Sequencing Center for Infectious Disease"/>
            <person name="Wu L."/>
            <person name="Ma J."/>
        </authorList>
    </citation>
    <scope>NUCLEOTIDE SEQUENCE [LARGE SCALE GENOMIC DNA]</scope>
    <source>
        <strain evidence="4">CGMCC 1.12295</strain>
    </source>
</reference>
<dbReference type="Gene3D" id="2.70.70.10">
    <property type="entry name" value="Glucose Permease (Domain IIA)"/>
    <property type="match status" value="1"/>
</dbReference>
<name>A0ABW4KDF1_9BACI</name>
<feature type="domain" description="M23ase beta-sheet core" evidence="2">
    <location>
        <begin position="154"/>
        <end position="244"/>
    </location>
</feature>
<feature type="transmembrane region" description="Helical" evidence="1">
    <location>
        <begin position="60"/>
        <end position="78"/>
    </location>
</feature>
<dbReference type="PANTHER" id="PTHR21666">
    <property type="entry name" value="PEPTIDASE-RELATED"/>
    <property type="match status" value="1"/>
</dbReference>
<dbReference type="RefSeq" id="WP_380772094.1">
    <property type="nucleotide sequence ID" value="NZ_JBHUEO010000004.1"/>
</dbReference>
<sequence>MSHRVNKIKKRIAKRRRLNGRMTEKPYEYIPQTPVDDVDENRHIYEPKPAIHPLWRKEIFIFKMLSSAVLVLLIAILYQSSSSRFDQVRSWVNDAMEKEFQFAAVSDWYESQFGKPLVLFPDPNQEPSVQQVIREDYALPVGAKITEGFSHDGRGIIIETEKDFAVKAGADGVVIFSGKKEDIGHTVIIQHSDRSESWYGKLNETSIKPHERVKGGQVIGTVSSNDNHGEYYFAIKQEDTFIDPIQVMNLD</sequence>
<dbReference type="CDD" id="cd12797">
    <property type="entry name" value="M23_peptidase"/>
    <property type="match status" value="1"/>
</dbReference>
<evidence type="ECO:0000256" key="1">
    <source>
        <dbReference type="SAM" id="Phobius"/>
    </source>
</evidence>
<keyword evidence="4" id="KW-1185">Reference proteome</keyword>